<dbReference type="Gene3D" id="3.40.50.10330">
    <property type="entry name" value="Probable inorganic polyphosphate/atp-NAD kinase, domain 1"/>
    <property type="match status" value="1"/>
</dbReference>
<keyword evidence="4" id="KW-0418">Kinase</keyword>
<keyword evidence="5" id="KW-0067">ATP-binding</keyword>
<evidence type="ECO:0000256" key="8">
    <source>
        <dbReference type="SAM" id="MobiDB-lite"/>
    </source>
</evidence>
<dbReference type="EC" id="2.7.1.91" evidence="7"/>
<sequence>MMEPTEDINMSVRPMLEETFYILSKKNTVYRVKLTEKGLCLQKEHNGNIKNETISLSDIIGCRCMRRKRRSENSCACHPSSSRKHDPRVVEENSADKDESDISAYLYIYSYILKNCRVKSGQKRDRMTITLRFRSFDKYEDNMREAQKWKSSIKHLIHSRTNPQLSPGKMIPSDSIIENKVLIILNPKSGPGKARDVFQTRVVPVLTEADVNYDLHVTRHADDARTLIRSLDIYQYGGGIVAMGGDGILFEVINGLMERTDWETAFQRIKLGVIPCGSGNGLAKAISHQYNEPHDYNPILVSTLNVVRGFTTAMDMVRVQTNTQTMFAFLSVGWGFLSDVDIESEKLRAIGSQRFTVYSMARLIGLRTYTARLSYLRVPEDELSRLHTTPHICVDQPSSHLQDPNTSSLPHSLSLGDSINLETEASEDSDGLRRDSFYSVASRRSTYLSVSGSSYLSLADEGEREVTMYGPASNLPHLSQPVPQNWTVCQGEFVMVHAVFKSHIATDCVMAPDSKLDDGIIWLFIIKAGITRAHLLQFLLGLSSGSHVNVAQTEMIPVRAFRLEPQCPGSYITVDGEQIPDGPFQAEVVSCTTNIMARSH</sequence>
<dbReference type="PANTHER" id="PTHR12358">
    <property type="entry name" value="SPHINGOSINE KINASE"/>
    <property type="match status" value="1"/>
</dbReference>
<evidence type="ECO:0000256" key="2">
    <source>
        <dbReference type="ARBA" id="ARBA00022679"/>
    </source>
</evidence>
<proteinExistence type="predicted"/>
<evidence type="ECO:0000256" key="6">
    <source>
        <dbReference type="ARBA" id="ARBA00023136"/>
    </source>
</evidence>
<organism evidence="10">
    <name type="scientific">Homalodisca liturata</name>
    <dbReference type="NCBI Taxonomy" id="320908"/>
    <lineage>
        <taxon>Eukaryota</taxon>
        <taxon>Metazoa</taxon>
        <taxon>Ecdysozoa</taxon>
        <taxon>Arthropoda</taxon>
        <taxon>Hexapoda</taxon>
        <taxon>Insecta</taxon>
        <taxon>Pterygota</taxon>
        <taxon>Neoptera</taxon>
        <taxon>Paraneoptera</taxon>
        <taxon>Hemiptera</taxon>
        <taxon>Auchenorrhyncha</taxon>
        <taxon>Membracoidea</taxon>
        <taxon>Cicadellidae</taxon>
        <taxon>Cicadellinae</taxon>
        <taxon>Proconiini</taxon>
        <taxon>Homalodisca</taxon>
    </lineage>
</organism>
<dbReference type="InterPro" id="IPR016064">
    <property type="entry name" value="NAD/diacylglycerol_kinase_sf"/>
</dbReference>
<protein>
    <recommendedName>
        <fullName evidence="7">sphingosine kinase</fullName>
        <ecNumber evidence="7">2.7.1.91</ecNumber>
    </recommendedName>
</protein>
<evidence type="ECO:0000259" key="9">
    <source>
        <dbReference type="PROSITE" id="PS50146"/>
    </source>
</evidence>
<evidence type="ECO:0000256" key="1">
    <source>
        <dbReference type="ARBA" id="ARBA00004308"/>
    </source>
</evidence>
<dbReference type="Pfam" id="PF00781">
    <property type="entry name" value="DAGK_cat"/>
    <property type="match status" value="1"/>
</dbReference>
<dbReference type="SUPFAM" id="SSF111331">
    <property type="entry name" value="NAD kinase/diacylglycerol kinase-like"/>
    <property type="match status" value="1"/>
</dbReference>
<accession>A0A1B6HBE2</accession>
<keyword evidence="3" id="KW-0547">Nucleotide-binding</keyword>
<dbReference type="SMART" id="SM00046">
    <property type="entry name" value="DAGKc"/>
    <property type="match status" value="1"/>
</dbReference>
<gene>
    <name evidence="10" type="ORF">g.28997</name>
</gene>
<feature type="region of interest" description="Disordered" evidence="8">
    <location>
        <begin position="394"/>
        <end position="415"/>
    </location>
</feature>
<feature type="compositionally biased region" description="Polar residues" evidence="8">
    <location>
        <begin position="396"/>
        <end position="415"/>
    </location>
</feature>
<evidence type="ECO:0000256" key="5">
    <source>
        <dbReference type="ARBA" id="ARBA00022840"/>
    </source>
</evidence>
<keyword evidence="6" id="KW-0472">Membrane</keyword>
<dbReference type="PANTHER" id="PTHR12358:SF112">
    <property type="entry name" value="LD11247P-RELATED"/>
    <property type="match status" value="1"/>
</dbReference>
<dbReference type="InterPro" id="IPR045540">
    <property type="entry name" value="YegS/DAGK_C"/>
</dbReference>
<comment type="subcellular location">
    <subcellularLocation>
        <location evidence="1">Endomembrane system</location>
    </subcellularLocation>
</comment>
<dbReference type="EMBL" id="GECU01035777">
    <property type="protein sequence ID" value="JAS71929.1"/>
    <property type="molecule type" value="Transcribed_RNA"/>
</dbReference>
<dbReference type="Gene3D" id="2.60.200.40">
    <property type="match status" value="1"/>
</dbReference>
<feature type="region of interest" description="Disordered" evidence="8">
    <location>
        <begin position="73"/>
        <end position="95"/>
    </location>
</feature>
<dbReference type="FunFam" id="3.40.50.10330:FF:000005">
    <property type="entry name" value="Sphingosine kinase 2"/>
    <property type="match status" value="1"/>
</dbReference>
<name>A0A1B6HBE2_9HEMI</name>
<evidence type="ECO:0000313" key="10">
    <source>
        <dbReference type="EMBL" id="JAS71929.1"/>
    </source>
</evidence>
<dbReference type="GO" id="GO:0012505">
    <property type="term" value="C:endomembrane system"/>
    <property type="evidence" value="ECO:0007669"/>
    <property type="project" value="UniProtKB-SubCell"/>
</dbReference>
<dbReference type="InterPro" id="IPR017438">
    <property type="entry name" value="ATP-NAD_kinase_N"/>
</dbReference>
<dbReference type="GO" id="GO:0005524">
    <property type="term" value="F:ATP binding"/>
    <property type="evidence" value="ECO:0007669"/>
    <property type="project" value="UniProtKB-KW"/>
</dbReference>
<dbReference type="Pfam" id="PF19279">
    <property type="entry name" value="YegS_C"/>
    <property type="match status" value="1"/>
</dbReference>
<evidence type="ECO:0000256" key="4">
    <source>
        <dbReference type="ARBA" id="ARBA00022777"/>
    </source>
</evidence>
<keyword evidence="2" id="KW-0808">Transferase</keyword>
<feature type="compositionally biased region" description="Basic and acidic residues" evidence="8">
    <location>
        <begin position="83"/>
        <end position="95"/>
    </location>
</feature>
<dbReference type="GO" id="GO:0008481">
    <property type="term" value="F:sphingosine kinase activity"/>
    <property type="evidence" value="ECO:0007669"/>
    <property type="project" value="UniProtKB-EC"/>
</dbReference>
<dbReference type="GO" id="GO:0005737">
    <property type="term" value="C:cytoplasm"/>
    <property type="evidence" value="ECO:0007669"/>
    <property type="project" value="UniProtKB-ARBA"/>
</dbReference>
<evidence type="ECO:0000256" key="7">
    <source>
        <dbReference type="ARBA" id="ARBA00044037"/>
    </source>
</evidence>
<dbReference type="GO" id="GO:0042981">
    <property type="term" value="P:regulation of apoptotic process"/>
    <property type="evidence" value="ECO:0007669"/>
    <property type="project" value="UniProtKB-ARBA"/>
</dbReference>
<evidence type="ECO:0000256" key="3">
    <source>
        <dbReference type="ARBA" id="ARBA00022741"/>
    </source>
</evidence>
<dbReference type="GO" id="GO:0046512">
    <property type="term" value="P:sphingosine biosynthetic process"/>
    <property type="evidence" value="ECO:0007669"/>
    <property type="project" value="TreeGrafter"/>
</dbReference>
<reference evidence="10" key="1">
    <citation type="submission" date="2015-11" db="EMBL/GenBank/DDBJ databases">
        <title>De novo transcriptome assembly of four potential Pierce s Disease insect vectors from Arizona vineyards.</title>
        <authorList>
            <person name="Tassone E.E."/>
        </authorList>
    </citation>
    <scope>NUCLEOTIDE SEQUENCE</scope>
</reference>
<dbReference type="PROSITE" id="PS50146">
    <property type="entry name" value="DAGK"/>
    <property type="match status" value="1"/>
</dbReference>
<dbReference type="InterPro" id="IPR001206">
    <property type="entry name" value="Diacylglycerol_kinase_cat_dom"/>
</dbReference>
<dbReference type="InterPro" id="IPR050187">
    <property type="entry name" value="Lipid_Phosphate_FormReg"/>
</dbReference>
<feature type="domain" description="DAGKc" evidence="9">
    <location>
        <begin position="176"/>
        <end position="323"/>
    </location>
</feature>
<dbReference type="AlphaFoldDB" id="A0A1B6HBE2"/>
<dbReference type="GO" id="GO:0016020">
    <property type="term" value="C:membrane"/>
    <property type="evidence" value="ECO:0007669"/>
    <property type="project" value="TreeGrafter"/>
</dbReference>